<evidence type="ECO:0000313" key="2">
    <source>
        <dbReference type="EMBL" id="CAF1228056.1"/>
    </source>
</evidence>
<protein>
    <submittedName>
        <fullName evidence="2">Uncharacterized protein</fullName>
    </submittedName>
</protein>
<evidence type="ECO:0000313" key="3">
    <source>
        <dbReference type="EMBL" id="CAF3688932.1"/>
    </source>
</evidence>
<reference evidence="2" key="1">
    <citation type="submission" date="2021-02" db="EMBL/GenBank/DDBJ databases">
        <authorList>
            <person name="Nowell W R."/>
        </authorList>
    </citation>
    <scope>NUCLEOTIDE SEQUENCE</scope>
</reference>
<dbReference type="Proteomes" id="UP000681722">
    <property type="component" value="Unassembled WGS sequence"/>
</dbReference>
<gene>
    <name evidence="2" type="ORF">GPM918_LOCUS25027</name>
    <name evidence="1" type="ORF">OVA965_LOCUS10055</name>
    <name evidence="4" type="ORF">SRO942_LOCUS25034</name>
    <name evidence="3" type="ORF">TMI583_LOCUS10051</name>
</gene>
<proteinExistence type="predicted"/>
<evidence type="ECO:0000313" key="1">
    <source>
        <dbReference type="EMBL" id="CAF0909683.1"/>
    </source>
</evidence>
<name>A0A814YB76_9BILA</name>
<accession>A0A814YB76</accession>
<dbReference type="EMBL" id="CAJNOK010003658">
    <property type="protein sequence ID" value="CAF0909683.1"/>
    <property type="molecule type" value="Genomic_DNA"/>
</dbReference>
<dbReference type="Proteomes" id="UP000682733">
    <property type="component" value="Unassembled WGS sequence"/>
</dbReference>
<dbReference type="Proteomes" id="UP000663829">
    <property type="component" value="Unassembled WGS sequence"/>
</dbReference>
<dbReference type="EMBL" id="CAJNOQ010009555">
    <property type="protein sequence ID" value="CAF1228056.1"/>
    <property type="molecule type" value="Genomic_DNA"/>
</dbReference>
<keyword evidence="5" id="KW-1185">Reference proteome</keyword>
<dbReference type="EMBL" id="CAJOBC010009561">
    <property type="protein sequence ID" value="CAF3990879.1"/>
    <property type="molecule type" value="Genomic_DNA"/>
</dbReference>
<dbReference type="OrthoDB" id="10360830at2759"/>
<sequence length="178" mass="20609">MTRLFHLDVWSPYLAHYPYDHRRRRINKESITLVWFDLCADDEDNDGELIERLRAINDFSLIYHDLDVCRSYAESVNTEKILLVTSNAGACAILPALNDLVQLDSVFIFDNADTIADSTSHAYSTTKLVGMSNDWANLEKTIIATIIKLRKHMDLFNYFDQNQSSTHNITEQQSDFLW</sequence>
<organism evidence="2 5">
    <name type="scientific">Didymodactylos carnosus</name>
    <dbReference type="NCBI Taxonomy" id="1234261"/>
    <lineage>
        <taxon>Eukaryota</taxon>
        <taxon>Metazoa</taxon>
        <taxon>Spiralia</taxon>
        <taxon>Gnathifera</taxon>
        <taxon>Rotifera</taxon>
        <taxon>Eurotatoria</taxon>
        <taxon>Bdelloidea</taxon>
        <taxon>Philodinida</taxon>
        <taxon>Philodinidae</taxon>
        <taxon>Didymodactylos</taxon>
    </lineage>
</organism>
<evidence type="ECO:0000313" key="4">
    <source>
        <dbReference type="EMBL" id="CAF3990879.1"/>
    </source>
</evidence>
<comment type="caution">
    <text evidence="2">The sequence shown here is derived from an EMBL/GenBank/DDBJ whole genome shotgun (WGS) entry which is preliminary data.</text>
</comment>
<evidence type="ECO:0000313" key="5">
    <source>
        <dbReference type="Proteomes" id="UP000663829"/>
    </source>
</evidence>
<dbReference type="Proteomes" id="UP000677228">
    <property type="component" value="Unassembled WGS sequence"/>
</dbReference>
<dbReference type="EMBL" id="CAJOBA010003659">
    <property type="protein sequence ID" value="CAF3688932.1"/>
    <property type="molecule type" value="Genomic_DNA"/>
</dbReference>
<dbReference type="AlphaFoldDB" id="A0A814YB76"/>